<evidence type="ECO:0000256" key="1">
    <source>
        <dbReference type="ARBA" id="ARBA00001974"/>
    </source>
</evidence>
<dbReference type="KEGG" id="sapo:SAPIO_CDS4687"/>
<dbReference type="PROSITE" id="PS00624">
    <property type="entry name" value="GMC_OXRED_2"/>
    <property type="match status" value="1"/>
</dbReference>
<evidence type="ECO:0000256" key="4">
    <source>
        <dbReference type="ARBA" id="ARBA00022827"/>
    </source>
</evidence>
<evidence type="ECO:0000256" key="8">
    <source>
        <dbReference type="RuleBase" id="RU003968"/>
    </source>
</evidence>
<dbReference type="PROSITE" id="PS00623">
    <property type="entry name" value="GMC_OXRED_1"/>
    <property type="match status" value="1"/>
</dbReference>
<feature type="domain" description="Glucose-methanol-choline oxidoreductase N-terminal" evidence="9">
    <location>
        <begin position="87"/>
        <end position="110"/>
    </location>
</feature>
<dbReference type="GeneID" id="27723759"/>
<keyword evidence="12" id="KW-1185">Reference proteome</keyword>
<comment type="cofactor">
    <cofactor evidence="1 7">
        <name>FAD</name>
        <dbReference type="ChEBI" id="CHEBI:57692"/>
    </cofactor>
</comment>
<dbReference type="PANTHER" id="PTHR11552">
    <property type="entry name" value="GLUCOSE-METHANOL-CHOLINE GMC OXIDOREDUCTASE"/>
    <property type="match status" value="1"/>
</dbReference>
<dbReference type="OMA" id="GENMIDQ"/>
<evidence type="ECO:0000256" key="7">
    <source>
        <dbReference type="PIRSR" id="PIRSR000137-2"/>
    </source>
</evidence>
<dbReference type="Proteomes" id="UP000028545">
    <property type="component" value="Unassembled WGS sequence"/>
</dbReference>
<feature type="binding site" evidence="7">
    <location>
        <position position="93"/>
    </location>
    <ligand>
        <name>FAD</name>
        <dbReference type="ChEBI" id="CHEBI:57692"/>
    </ligand>
</feature>
<dbReference type="RefSeq" id="XP_016643284.1">
    <property type="nucleotide sequence ID" value="XM_016787175.1"/>
</dbReference>
<dbReference type="GO" id="GO:0016614">
    <property type="term" value="F:oxidoreductase activity, acting on CH-OH group of donors"/>
    <property type="evidence" value="ECO:0007669"/>
    <property type="project" value="InterPro"/>
</dbReference>
<dbReference type="GO" id="GO:0050660">
    <property type="term" value="F:flavin adenine dinucleotide binding"/>
    <property type="evidence" value="ECO:0007669"/>
    <property type="project" value="InterPro"/>
</dbReference>
<feature type="active site" description="Proton acceptor" evidence="6">
    <location>
        <position position="563"/>
    </location>
</feature>
<keyword evidence="4 7" id="KW-0274">FAD</keyword>
<dbReference type="PANTHER" id="PTHR11552:SF201">
    <property type="entry name" value="GLUCOSE-METHANOL-CHOLINE OXIDOREDUCTASE N-TERMINAL DOMAIN-CONTAINING PROTEIN"/>
    <property type="match status" value="1"/>
</dbReference>
<evidence type="ECO:0000313" key="12">
    <source>
        <dbReference type="Proteomes" id="UP000028545"/>
    </source>
</evidence>
<feature type="binding site" evidence="7">
    <location>
        <begin position="19"/>
        <end position="20"/>
    </location>
    <ligand>
        <name>FAD</name>
        <dbReference type="ChEBI" id="CHEBI:57692"/>
    </ligand>
</feature>
<dbReference type="Gene3D" id="3.30.560.10">
    <property type="entry name" value="Glucose Oxidase, domain 3"/>
    <property type="match status" value="1"/>
</dbReference>
<feature type="domain" description="Glucose-methanol-choline oxidoreductase N-terminal" evidence="10">
    <location>
        <begin position="285"/>
        <end position="299"/>
    </location>
</feature>
<dbReference type="OrthoDB" id="269227at2759"/>
<organism evidence="11 12">
    <name type="scientific">Pseudallescheria apiosperma</name>
    <name type="common">Scedosporium apiospermum</name>
    <dbReference type="NCBI Taxonomy" id="563466"/>
    <lineage>
        <taxon>Eukaryota</taxon>
        <taxon>Fungi</taxon>
        <taxon>Dikarya</taxon>
        <taxon>Ascomycota</taxon>
        <taxon>Pezizomycotina</taxon>
        <taxon>Sordariomycetes</taxon>
        <taxon>Hypocreomycetidae</taxon>
        <taxon>Microascales</taxon>
        <taxon>Microascaceae</taxon>
        <taxon>Scedosporium</taxon>
    </lineage>
</organism>
<dbReference type="InterPro" id="IPR027424">
    <property type="entry name" value="Glucose_Oxidase_domain_2"/>
</dbReference>
<dbReference type="InterPro" id="IPR000172">
    <property type="entry name" value="GMC_OxRdtase_N"/>
</dbReference>
<proteinExistence type="inferred from homology"/>
<comment type="similarity">
    <text evidence="2 8">Belongs to the GMC oxidoreductase family.</text>
</comment>
<dbReference type="Pfam" id="PF00732">
    <property type="entry name" value="GMC_oxred_N"/>
    <property type="match status" value="1"/>
</dbReference>
<dbReference type="Gene3D" id="4.10.450.10">
    <property type="entry name" value="Glucose Oxidase, domain 2"/>
    <property type="match status" value="1"/>
</dbReference>
<dbReference type="HOGENOM" id="CLU_002865_6_0_1"/>
<dbReference type="Pfam" id="PF05199">
    <property type="entry name" value="GMC_oxred_C"/>
    <property type="match status" value="1"/>
</dbReference>
<dbReference type="InterPro" id="IPR007867">
    <property type="entry name" value="GMC_OxRtase_C"/>
</dbReference>
<evidence type="ECO:0000256" key="3">
    <source>
        <dbReference type="ARBA" id="ARBA00022630"/>
    </source>
</evidence>
<evidence type="ECO:0000256" key="2">
    <source>
        <dbReference type="ARBA" id="ARBA00010790"/>
    </source>
</evidence>
<evidence type="ECO:0000313" key="11">
    <source>
        <dbReference type="EMBL" id="KEZ43485.1"/>
    </source>
</evidence>
<evidence type="ECO:0000256" key="6">
    <source>
        <dbReference type="PIRSR" id="PIRSR000137-1"/>
    </source>
</evidence>
<dbReference type="PIRSF" id="PIRSF000137">
    <property type="entry name" value="Alcohol_oxidase"/>
    <property type="match status" value="1"/>
</dbReference>
<evidence type="ECO:0000259" key="10">
    <source>
        <dbReference type="PROSITE" id="PS00624"/>
    </source>
</evidence>
<dbReference type="Gene3D" id="3.50.50.60">
    <property type="entry name" value="FAD/NAD(P)-binding domain"/>
    <property type="match status" value="1"/>
</dbReference>
<dbReference type="InterPro" id="IPR012132">
    <property type="entry name" value="GMC_OxRdtase"/>
</dbReference>
<dbReference type="VEuPathDB" id="FungiDB:SAPIO_CDS4687"/>
<gene>
    <name evidence="11" type="ORF">SAPIO_CDS4687</name>
</gene>
<keyword evidence="3 8" id="KW-0285">Flavoprotein</keyword>
<sequence length="584" mass="62981">MGVCASALSADYIIVGAGTSGLVVANRLSENPDVTVVVIEPGTDQRANPNVTDPDNFQVPFGTEIDWSYDVVSQPDAGGQTFILHQGKAWGGTSTINGMTYIRGESAQIDAWEKLGNPGWNWDSLFPYYIKSENYTIPNKSQLAAGATYHVDWHGFNGPLNTGYSPNLVNTSSAALITETWQGLSLPHNPDLNSGHPHGFSIGPMTVDAEQNLRWDAARAYYYPVEQRPNLSIVRGAVKRVVWKDRRNENGGRKRGLEAKGVEYITDNGKLHVLEAKKEVILSAGSVRTPLILEGSGIGNPSLLESLGIETKVALPGVGENFLEQTNHLLGFAATTEIEPTWGGYHGFVTMQDLFGDVTPDLAASTRAKIPQWAKVAVGDSAKTGLSTEPVEKLLRIQHDLLFKQKVAAAEIIIGVIPGDGVSLAGATYWLLMPFSRGNVHLGSVDEINDPIIDPRFFRADFDLSATVATGRLGQKFWLSDPVSSLILAPVLPGEDLLPNNATDEQWDAFTRGSAVPNSHGLGSASMMARELGGVVDLELRVYGTTNVRVVDASIIPMQISGHLTATIYAVAERASDIIKGTWN</sequence>
<keyword evidence="5" id="KW-0560">Oxidoreductase</keyword>
<feature type="active site" description="Proton donor" evidence="6">
    <location>
        <position position="520"/>
    </location>
</feature>
<dbReference type="SUPFAM" id="SSF54373">
    <property type="entry name" value="FAD-linked reductases, C-terminal domain"/>
    <property type="match status" value="1"/>
</dbReference>
<feature type="binding site" evidence="7">
    <location>
        <position position="238"/>
    </location>
    <ligand>
        <name>FAD</name>
        <dbReference type="ChEBI" id="CHEBI:57692"/>
    </ligand>
</feature>
<comment type="caution">
    <text evidence="11">The sequence shown here is derived from an EMBL/GenBank/DDBJ whole genome shotgun (WGS) entry which is preliminary data.</text>
</comment>
<protein>
    <submittedName>
        <fullName evidence="11">Glucose oxidase</fullName>
    </submittedName>
</protein>
<dbReference type="AlphaFoldDB" id="A0A084G823"/>
<evidence type="ECO:0000259" key="9">
    <source>
        <dbReference type="PROSITE" id="PS00623"/>
    </source>
</evidence>
<name>A0A084G823_PSEDA</name>
<dbReference type="InterPro" id="IPR036188">
    <property type="entry name" value="FAD/NAD-bd_sf"/>
</dbReference>
<accession>A0A084G823</accession>
<dbReference type="EMBL" id="JOWA01000093">
    <property type="protein sequence ID" value="KEZ43485.1"/>
    <property type="molecule type" value="Genomic_DNA"/>
</dbReference>
<dbReference type="SUPFAM" id="SSF51905">
    <property type="entry name" value="FAD/NAD(P)-binding domain"/>
    <property type="match status" value="1"/>
</dbReference>
<reference evidence="11 12" key="1">
    <citation type="journal article" date="2014" name="Genome Announc.">
        <title>Draft genome sequence of the pathogenic fungus Scedosporium apiospermum.</title>
        <authorList>
            <person name="Vandeputte P."/>
            <person name="Ghamrawi S."/>
            <person name="Rechenmann M."/>
            <person name="Iltis A."/>
            <person name="Giraud S."/>
            <person name="Fleury M."/>
            <person name="Thornton C."/>
            <person name="Delhaes L."/>
            <person name="Meyer W."/>
            <person name="Papon N."/>
            <person name="Bouchara J.P."/>
        </authorList>
    </citation>
    <scope>NUCLEOTIDE SEQUENCE [LARGE SCALE GENOMIC DNA]</scope>
    <source>
        <strain evidence="11 12">IHEM 14462</strain>
    </source>
</reference>
<evidence type="ECO:0000256" key="5">
    <source>
        <dbReference type="ARBA" id="ARBA00023002"/>
    </source>
</evidence>